<accession>A0A1P8B017</accession>
<dbReference type="KEGG" id="ath:AT2G07643"/>
<dbReference type="OrthoDB" id="1703480at2759"/>
<feature type="compositionally biased region" description="Polar residues" evidence="1">
    <location>
        <begin position="68"/>
        <end position="82"/>
    </location>
</feature>
<feature type="region of interest" description="Disordered" evidence="1">
    <location>
        <begin position="1"/>
        <end position="103"/>
    </location>
</feature>
<gene>
    <name evidence="2 3" type="ordered locus">At2g07643</name>
</gene>
<feature type="compositionally biased region" description="Polar residues" evidence="1">
    <location>
        <begin position="1"/>
        <end position="18"/>
    </location>
</feature>
<dbReference type="EMBL" id="CP002685">
    <property type="protein sequence ID" value="ANM62233.1"/>
    <property type="molecule type" value="Genomic_DNA"/>
</dbReference>
<evidence type="ECO:0000313" key="2">
    <source>
        <dbReference type="Araport" id="AT2G07643"/>
    </source>
</evidence>
<feature type="compositionally biased region" description="Basic and acidic residues" evidence="1">
    <location>
        <begin position="28"/>
        <end position="42"/>
    </location>
</feature>
<sequence length="103" mass="11431">MVSQAGSTGWEESNSTLRAQKVILEGPRVSKDSNSRLAEKRPVRARTKRRCQAEVYKSHSGEVRINPSKETPSLSLNGSRPSSFIGRNVKVGAAKRPDPWEVR</sequence>
<dbReference type="TAIR" id="AT2G07643"/>
<protein>
    <submittedName>
        <fullName evidence="3">Uncharacterized protein</fullName>
    </submittedName>
</protein>
<dbReference type="ExpressionAtlas" id="A0A1P8B017">
    <property type="expression patterns" value="baseline and differential"/>
</dbReference>
<dbReference type="GeneID" id="28717824"/>
<dbReference type="Araport" id="AT2G07643"/>
<evidence type="ECO:0000256" key="1">
    <source>
        <dbReference type="SAM" id="MobiDB-lite"/>
    </source>
</evidence>
<dbReference type="AlphaFoldDB" id="A0A1P8B017"/>
<evidence type="ECO:0000313" key="4">
    <source>
        <dbReference type="Proteomes" id="UP000006548"/>
    </source>
</evidence>
<dbReference type="RefSeq" id="NP_001324407.1">
    <property type="nucleotide sequence ID" value="NM_001335330.1"/>
</dbReference>
<name>A0A1P8B017_ARATH</name>
<reference evidence="4" key="2">
    <citation type="journal article" date="2017" name="Plant J.">
        <title>Araport11: a complete reannotation of the Arabidopsis thaliana reference genome.</title>
        <authorList>
            <person name="Cheng C.Y."/>
            <person name="Krishnakumar V."/>
            <person name="Chan A.P."/>
            <person name="Thibaud-Nissen F."/>
            <person name="Schobel S."/>
            <person name="Town C.D."/>
        </authorList>
    </citation>
    <scope>GENOME REANNOTATION</scope>
    <source>
        <strain evidence="4">cv. Columbia</strain>
    </source>
</reference>
<reference evidence="3 4" key="1">
    <citation type="journal article" date="1999" name="Nature">
        <title>Sequence and analysis of chromosome 2 of the plant Arabidopsis thaliana.</title>
        <authorList>
            <person name="Lin X."/>
            <person name="Kaul S."/>
            <person name="Rounsley S."/>
            <person name="Shea T.P."/>
            <person name="Benito M.I."/>
            <person name="Town C.D."/>
            <person name="Fujii C.Y."/>
            <person name="Mason T."/>
            <person name="Bowman C.L."/>
            <person name="Barnstead M."/>
            <person name="Feldblyum T.V."/>
            <person name="Buell C.R."/>
            <person name="Ketchum K.A."/>
            <person name="Lee J."/>
            <person name="Ronning C.M."/>
            <person name="Koo H.L."/>
            <person name="Moffat K.S."/>
            <person name="Cronin L.A."/>
            <person name="Shen M."/>
            <person name="Pai G."/>
            <person name="Van Aken S."/>
            <person name="Umayam L."/>
            <person name="Tallon L.J."/>
            <person name="Gill J.E."/>
            <person name="Adams M.D."/>
            <person name="Carrera A.J."/>
            <person name="Creasy T.H."/>
            <person name="Goodman H.M."/>
            <person name="Somerville C.R."/>
            <person name="Copenhaver G.P."/>
            <person name="Preuss D."/>
            <person name="Nierman W.C."/>
            <person name="White O."/>
            <person name="Eisen J.A."/>
            <person name="Salzberg S.L."/>
            <person name="Fraser C.M."/>
            <person name="Venter J.C."/>
        </authorList>
    </citation>
    <scope>NUCLEOTIDE SEQUENCE [LARGE SCALE GENOMIC DNA]</scope>
    <source>
        <strain evidence="4">cv. Columbia</strain>
    </source>
</reference>
<keyword evidence="4" id="KW-1185">Reference proteome</keyword>
<organism evidence="3 4">
    <name type="scientific">Arabidopsis thaliana</name>
    <name type="common">Mouse-ear cress</name>
    <dbReference type="NCBI Taxonomy" id="3702"/>
    <lineage>
        <taxon>Eukaryota</taxon>
        <taxon>Viridiplantae</taxon>
        <taxon>Streptophyta</taxon>
        <taxon>Embryophyta</taxon>
        <taxon>Tracheophyta</taxon>
        <taxon>Spermatophyta</taxon>
        <taxon>Magnoliopsida</taxon>
        <taxon>eudicotyledons</taxon>
        <taxon>Gunneridae</taxon>
        <taxon>Pentapetalae</taxon>
        <taxon>rosids</taxon>
        <taxon>malvids</taxon>
        <taxon>Brassicales</taxon>
        <taxon>Brassicaceae</taxon>
        <taxon>Camelineae</taxon>
        <taxon>Arabidopsis</taxon>
    </lineage>
</organism>
<dbReference type="InParanoid" id="A0A1P8B017"/>
<dbReference type="Proteomes" id="UP000006548">
    <property type="component" value="Chromosome 2"/>
</dbReference>
<proteinExistence type="predicted"/>
<evidence type="ECO:0000313" key="3">
    <source>
        <dbReference type="EMBL" id="ANM62233.1"/>
    </source>
</evidence>